<evidence type="ECO:0000256" key="4">
    <source>
        <dbReference type="ARBA" id="ARBA00022989"/>
    </source>
</evidence>
<keyword evidence="5 6" id="KW-0472">Membrane</keyword>
<dbReference type="Pfam" id="PF01544">
    <property type="entry name" value="CorA"/>
    <property type="match status" value="1"/>
</dbReference>
<keyword evidence="3 6" id="KW-0812">Transmembrane</keyword>
<comment type="similarity">
    <text evidence="2">Belongs to the CorA metal ion transporter (MIT) (TC 1.A.35) family.</text>
</comment>
<comment type="caution">
    <text evidence="7">The sequence shown here is derived from an EMBL/GenBank/DDBJ whole genome shotgun (WGS) entry which is preliminary data.</text>
</comment>
<dbReference type="InterPro" id="IPR002523">
    <property type="entry name" value="MgTranspt_CorA/ZnTranspt_ZntB"/>
</dbReference>
<evidence type="ECO:0000313" key="8">
    <source>
        <dbReference type="Proteomes" id="UP001597192"/>
    </source>
</evidence>
<dbReference type="SUPFAM" id="SSF144083">
    <property type="entry name" value="Magnesium transport protein CorA, transmembrane region"/>
    <property type="match status" value="1"/>
</dbReference>
<name>A0ABW4CP99_9LACO</name>
<dbReference type="EMBL" id="JBHTOG010000044">
    <property type="protein sequence ID" value="MFD1432760.1"/>
    <property type="molecule type" value="Genomic_DNA"/>
</dbReference>
<accession>A0ABW4CP99</accession>
<evidence type="ECO:0000256" key="1">
    <source>
        <dbReference type="ARBA" id="ARBA00004141"/>
    </source>
</evidence>
<dbReference type="PANTHER" id="PTHR47891">
    <property type="entry name" value="TRANSPORTER-RELATED"/>
    <property type="match status" value="1"/>
</dbReference>
<feature type="transmembrane region" description="Helical" evidence="6">
    <location>
        <begin position="286"/>
        <end position="308"/>
    </location>
</feature>
<gene>
    <name evidence="7" type="ORF">ACFQ47_08765</name>
</gene>
<dbReference type="RefSeq" id="WP_164510028.1">
    <property type="nucleotide sequence ID" value="NZ_JBHTOG010000044.1"/>
</dbReference>
<dbReference type="Gene3D" id="1.20.58.340">
    <property type="entry name" value="Magnesium transport protein CorA, transmembrane region"/>
    <property type="match status" value="2"/>
</dbReference>
<keyword evidence="4 6" id="KW-1133">Transmembrane helix</keyword>
<evidence type="ECO:0000256" key="3">
    <source>
        <dbReference type="ARBA" id="ARBA00022692"/>
    </source>
</evidence>
<dbReference type="SUPFAM" id="SSF143865">
    <property type="entry name" value="CorA soluble domain-like"/>
    <property type="match status" value="1"/>
</dbReference>
<proteinExistence type="inferred from homology"/>
<evidence type="ECO:0000313" key="7">
    <source>
        <dbReference type="EMBL" id="MFD1432760.1"/>
    </source>
</evidence>
<evidence type="ECO:0000256" key="2">
    <source>
        <dbReference type="ARBA" id="ARBA00009765"/>
    </source>
</evidence>
<keyword evidence="8" id="KW-1185">Reference proteome</keyword>
<organism evidence="7 8">
    <name type="scientific">Lacticaseibacillus yichunensis</name>
    <dbReference type="NCBI Taxonomy" id="2486015"/>
    <lineage>
        <taxon>Bacteria</taxon>
        <taxon>Bacillati</taxon>
        <taxon>Bacillota</taxon>
        <taxon>Bacilli</taxon>
        <taxon>Lactobacillales</taxon>
        <taxon>Lactobacillaceae</taxon>
        <taxon>Lacticaseibacillus</taxon>
    </lineage>
</organism>
<evidence type="ECO:0000256" key="5">
    <source>
        <dbReference type="ARBA" id="ARBA00023136"/>
    </source>
</evidence>
<evidence type="ECO:0000256" key="6">
    <source>
        <dbReference type="SAM" id="Phobius"/>
    </source>
</evidence>
<dbReference type="InterPro" id="IPR045861">
    <property type="entry name" value="CorA_cytoplasmic_dom"/>
</dbReference>
<dbReference type="InterPro" id="IPR047199">
    <property type="entry name" value="CorA-like"/>
</dbReference>
<dbReference type="InterPro" id="IPR045863">
    <property type="entry name" value="CorA_TM1_TM2"/>
</dbReference>
<dbReference type="Proteomes" id="UP001597192">
    <property type="component" value="Unassembled WGS sequence"/>
</dbReference>
<comment type="subcellular location">
    <subcellularLocation>
        <location evidence="1">Membrane</location>
        <topology evidence="1">Multi-pass membrane protein</topology>
    </subcellularLocation>
</comment>
<dbReference type="CDD" id="cd12827">
    <property type="entry name" value="EcCorA_ZntB-like_u2"/>
    <property type="match status" value="1"/>
</dbReference>
<protein>
    <submittedName>
        <fullName evidence="7">Magnesium transporter CorA family protein</fullName>
    </submittedName>
</protein>
<reference evidence="8" key="1">
    <citation type="journal article" date="2019" name="Int. J. Syst. Evol. Microbiol.">
        <title>The Global Catalogue of Microorganisms (GCM) 10K type strain sequencing project: providing services to taxonomists for standard genome sequencing and annotation.</title>
        <authorList>
            <consortium name="The Broad Institute Genomics Platform"/>
            <consortium name="The Broad Institute Genome Sequencing Center for Infectious Disease"/>
            <person name="Wu L."/>
            <person name="Ma J."/>
        </authorList>
    </citation>
    <scope>NUCLEOTIDE SEQUENCE [LARGE SCALE GENOMIC DNA]</scope>
    <source>
        <strain evidence="8">CCM 8947</strain>
    </source>
</reference>
<feature type="transmembrane region" description="Helical" evidence="6">
    <location>
        <begin position="255"/>
        <end position="274"/>
    </location>
</feature>
<sequence>MRHDFFVDENGLAESHGQTSNYILMVTDDKREMTAVRKQYALPEAIFLGADAPEEALRYEDLPGTRLTHAKALLVMDLDENEGERIEKRLQPVTMVVAKEGLLMHLVPNSALEGELLAKNDRHLLRSPARVIGAVLQLIGHHFVHVLKSQKKAIDHLDQAARKTTRNQELFQLADLSRDMVYLEHTLDDQRDVLDKLLADADFSDALGDSRLAQNILQRHRYAVKMVTIYRDLLETSSSLFSAMMDNRLNHLMRYLDSAALVVSVPAMIGGLWGMNVGGIPGDRSWWGFLIMTGFALLMGGLTALHLMRKDFHTN</sequence>
<dbReference type="PANTHER" id="PTHR47891:SF1">
    <property type="entry name" value="CORA-MAGNESIUM AND COBALT TRANSPORTER"/>
    <property type="match status" value="1"/>
</dbReference>